<dbReference type="GO" id="GO:0003824">
    <property type="term" value="F:catalytic activity"/>
    <property type="evidence" value="ECO:0007669"/>
    <property type="project" value="InterPro"/>
</dbReference>
<sequence>MRDHCLVEGRRLPYMDVINMYANRAGVGGTDANHYHVGEVPNLAAIYLTNFLLRRGLTADHVSLFTPERDRIARILADRDPRTAAITTTFHLTPAPVIEIVRFVRAHHPETTIIVGGPLVDNLTTATADPEALSDLFDLMDADVYVRESQGEATLLRAVAALREGHSLADTPNLYLRRSDGFAFTRAQPEANSLDEVAIDWSLFSDAELGATVQTRTARSCAFKCSFCDFPARAGALALADITTVEAELRALSDRGVRNIVFIDDTFNVPPKRFTELLKMMVRNDFDFGWYSFFRCSSTRDEETFDLMAQSGCRAVFLGIESASDSILKLMNKSAKSAQYRHGIEQLKARGITTFASFVVGFPGENADTVRETIDFLNTAAPTFFRAEPWWYNHRSPIHARAAELRIFGQGYDWRHASMDIHGACDARDAIFDSVTTSTWIPSYNFDFWALPYLVGKGMEIEQAVEFHALAERAMRWNDHPGHPESHAASTDLARLFETVKMTPAKYTAPSTS</sequence>
<dbReference type="CDD" id="cd01335">
    <property type="entry name" value="Radical_SAM"/>
    <property type="match status" value="1"/>
</dbReference>
<dbReference type="AlphaFoldDB" id="A0A401Z726"/>
<accession>A0A401Z726</accession>
<evidence type="ECO:0000256" key="2">
    <source>
        <dbReference type="ARBA" id="ARBA00022603"/>
    </source>
</evidence>
<keyword evidence="6" id="KW-0408">Iron</keyword>
<dbReference type="InterPro" id="IPR031003">
    <property type="entry name" value="BcpD_PhpK_rSAM"/>
</dbReference>
<proteinExistence type="predicted"/>
<organism evidence="10 11">
    <name type="scientific">Embleya hyalina</name>
    <dbReference type="NCBI Taxonomy" id="516124"/>
    <lineage>
        <taxon>Bacteria</taxon>
        <taxon>Bacillati</taxon>
        <taxon>Actinomycetota</taxon>
        <taxon>Actinomycetes</taxon>
        <taxon>Kitasatosporales</taxon>
        <taxon>Streptomycetaceae</taxon>
        <taxon>Embleya</taxon>
    </lineage>
</organism>
<dbReference type="InterPro" id="IPR023404">
    <property type="entry name" value="rSAM_horseshoe"/>
</dbReference>
<dbReference type="InterPro" id="IPR034466">
    <property type="entry name" value="Methyltransferase_Class_B"/>
</dbReference>
<dbReference type="SFLD" id="SFLDG01123">
    <property type="entry name" value="methyltransferase_(Class_B)"/>
    <property type="match status" value="1"/>
</dbReference>
<dbReference type="OrthoDB" id="5298546at2"/>
<dbReference type="InterPro" id="IPR051198">
    <property type="entry name" value="BchE-like"/>
</dbReference>
<dbReference type="Proteomes" id="UP000286931">
    <property type="component" value="Unassembled WGS sequence"/>
</dbReference>
<dbReference type="GO" id="GO:0051539">
    <property type="term" value="F:4 iron, 4 sulfur cluster binding"/>
    <property type="evidence" value="ECO:0007669"/>
    <property type="project" value="UniProtKB-KW"/>
</dbReference>
<dbReference type="SMART" id="SM00729">
    <property type="entry name" value="Elp3"/>
    <property type="match status" value="1"/>
</dbReference>
<dbReference type="SFLD" id="SFLDG01082">
    <property type="entry name" value="B12-binding_domain_containing"/>
    <property type="match status" value="1"/>
</dbReference>
<evidence type="ECO:0000256" key="4">
    <source>
        <dbReference type="ARBA" id="ARBA00022691"/>
    </source>
</evidence>
<evidence type="ECO:0000256" key="6">
    <source>
        <dbReference type="ARBA" id="ARBA00023004"/>
    </source>
</evidence>
<dbReference type="PROSITE" id="PS51332">
    <property type="entry name" value="B12_BINDING"/>
    <property type="match status" value="1"/>
</dbReference>
<keyword evidence="7" id="KW-0411">Iron-sulfur</keyword>
<keyword evidence="4" id="KW-0949">S-adenosyl-L-methionine</keyword>
<evidence type="ECO:0000259" key="9">
    <source>
        <dbReference type="PROSITE" id="PS51918"/>
    </source>
</evidence>
<evidence type="ECO:0000256" key="7">
    <source>
        <dbReference type="ARBA" id="ARBA00023014"/>
    </source>
</evidence>
<evidence type="ECO:0000313" key="10">
    <source>
        <dbReference type="EMBL" id="GCE02651.1"/>
    </source>
</evidence>
<reference evidence="10 11" key="1">
    <citation type="submission" date="2018-12" db="EMBL/GenBank/DDBJ databases">
        <title>Draft genome sequence of Embleya hyalina NBRC 13850T.</title>
        <authorList>
            <person name="Komaki H."/>
            <person name="Hosoyama A."/>
            <person name="Kimura A."/>
            <person name="Ichikawa N."/>
            <person name="Tamura T."/>
        </authorList>
    </citation>
    <scope>NUCLEOTIDE SEQUENCE [LARGE SCALE GENOMIC DNA]</scope>
    <source>
        <strain evidence="10 11">NBRC 13850</strain>
    </source>
</reference>
<dbReference type="Gene3D" id="3.80.30.20">
    <property type="entry name" value="tm_1862 like domain"/>
    <property type="match status" value="1"/>
</dbReference>
<dbReference type="InterPro" id="IPR058240">
    <property type="entry name" value="rSAM_sf"/>
</dbReference>
<dbReference type="NCBIfam" id="TIGR04479">
    <property type="entry name" value="bcpD_PhpK_rSAM"/>
    <property type="match status" value="1"/>
</dbReference>
<keyword evidence="2" id="KW-0489">Methyltransferase</keyword>
<dbReference type="GO" id="GO:0031419">
    <property type="term" value="F:cobalamin binding"/>
    <property type="evidence" value="ECO:0007669"/>
    <property type="project" value="InterPro"/>
</dbReference>
<dbReference type="SUPFAM" id="SSF102114">
    <property type="entry name" value="Radical SAM enzymes"/>
    <property type="match status" value="1"/>
</dbReference>
<comment type="cofactor">
    <cofactor evidence="1">
        <name>[4Fe-4S] cluster</name>
        <dbReference type="ChEBI" id="CHEBI:49883"/>
    </cofactor>
</comment>
<evidence type="ECO:0000256" key="3">
    <source>
        <dbReference type="ARBA" id="ARBA00022679"/>
    </source>
</evidence>
<keyword evidence="11" id="KW-1185">Reference proteome</keyword>
<keyword evidence="3" id="KW-0808">Transferase</keyword>
<dbReference type="PANTHER" id="PTHR43409">
    <property type="entry name" value="ANAEROBIC MAGNESIUM-PROTOPORPHYRIN IX MONOMETHYL ESTER CYCLASE-RELATED"/>
    <property type="match status" value="1"/>
</dbReference>
<evidence type="ECO:0000313" key="11">
    <source>
        <dbReference type="Proteomes" id="UP000286931"/>
    </source>
</evidence>
<evidence type="ECO:0000256" key="5">
    <source>
        <dbReference type="ARBA" id="ARBA00022723"/>
    </source>
</evidence>
<evidence type="ECO:0000256" key="1">
    <source>
        <dbReference type="ARBA" id="ARBA00001966"/>
    </source>
</evidence>
<feature type="domain" description="B12-binding" evidence="8">
    <location>
        <begin position="23"/>
        <end position="169"/>
    </location>
</feature>
<dbReference type="GO" id="GO:0046872">
    <property type="term" value="F:metal ion binding"/>
    <property type="evidence" value="ECO:0007669"/>
    <property type="project" value="UniProtKB-KW"/>
</dbReference>
<dbReference type="InterPro" id="IPR007197">
    <property type="entry name" value="rSAM"/>
</dbReference>
<keyword evidence="5" id="KW-0479">Metal-binding</keyword>
<dbReference type="PANTHER" id="PTHR43409:SF7">
    <property type="entry name" value="BLL1977 PROTEIN"/>
    <property type="match status" value="1"/>
</dbReference>
<dbReference type="Pfam" id="PF04055">
    <property type="entry name" value="Radical_SAM"/>
    <property type="match status" value="1"/>
</dbReference>
<dbReference type="SFLD" id="SFLDS00029">
    <property type="entry name" value="Radical_SAM"/>
    <property type="match status" value="1"/>
</dbReference>
<dbReference type="InterPro" id="IPR006638">
    <property type="entry name" value="Elp3/MiaA/NifB-like_rSAM"/>
</dbReference>
<dbReference type="PROSITE" id="PS51918">
    <property type="entry name" value="RADICAL_SAM"/>
    <property type="match status" value="1"/>
</dbReference>
<feature type="domain" description="Radical SAM core" evidence="9">
    <location>
        <begin position="207"/>
        <end position="420"/>
    </location>
</feature>
<dbReference type="InterPro" id="IPR006158">
    <property type="entry name" value="Cobalamin-bd"/>
</dbReference>
<name>A0A401Z726_9ACTN</name>
<protein>
    <submittedName>
        <fullName evidence="10">tRNA-2-methylthio-N(6)-dimethylallyladenosine synthase</fullName>
    </submittedName>
</protein>
<gene>
    <name evidence="10" type="primary">miaB_2</name>
    <name evidence="10" type="ORF">EHYA_10430</name>
</gene>
<evidence type="ECO:0000259" key="8">
    <source>
        <dbReference type="PROSITE" id="PS51332"/>
    </source>
</evidence>
<dbReference type="EMBL" id="BIFH01000074">
    <property type="protein sequence ID" value="GCE02651.1"/>
    <property type="molecule type" value="Genomic_DNA"/>
</dbReference>
<comment type="caution">
    <text evidence="10">The sequence shown here is derived from an EMBL/GenBank/DDBJ whole genome shotgun (WGS) entry which is preliminary data.</text>
</comment>